<dbReference type="InterPro" id="IPR035906">
    <property type="entry name" value="MetI-like_sf"/>
</dbReference>
<evidence type="ECO:0000256" key="7">
    <source>
        <dbReference type="ARBA" id="ARBA00022989"/>
    </source>
</evidence>
<feature type="transmembrane region" description="Helical" evidence="9">
    <location>
        <begin position="107"/>
        <end position="126"/>
    </location>
</feature>
<dbReference type="AlphaFoldDB" id="A0A327JW60"/>
<evidence type="ECO:0000256" key="6">
    <source>
        <dbReference type="ARBA" id="ARBA00022970"/>
    </source>
</evidence>
<evidence type="ECO:0000256" key="3">
    <source>
        <dbReference type="ARBA" id="ARBA00022448"/>
    </source>
</evidence>
<dbReference type="InterPro" id="IPR043429">
    <property type="entry name" value="ArtM/GltK/GlnP/TcyL/YhdX-like"/>
</dbReference>
<accession>A0A327JW60</accession>
<reference evidence="11 12" key="1">
    <citation type="submission" date="2017-07" db="EMBL/GenBank/DDBJ databases">
        <title>Draft Genome Sequences of Select Purple Nonsulfur Bacteria.</title>
        <authorList>
            <person name="Lasarre B."/>
            <person name="Mckinlay J.B."/>
        </authorList>
    </citation>
    <scope>NUCLEOTIDE SEQUENCE [LARGE SCALE GENOMIC DNA]</scope>
    <source>
        <strain evidence="11 12">DSM 11290</strain>
    </source>
</reference>
<feature type="transmembrane region" description="Helical" evidence="9">
    <location>
        <begin position="36"/>
        <end position="58"/>
    </location>
</feature>
<dbReference type="PANTHER" id="PTHR30614:SF0">
    <property type="entry name" value="L-CYSTINE TRANSPORT SYSTEM PERMEASE PROTEIN TCYL"/>
    <property type="match status" value="1"/>
</dbReference>
<feature type="domain" description="ABC transmembrane type-1" evidence="10">
    <location>
        <begin position="36"/>
        <end position="234"/>
    </location>
</feature>
<comment type="similarity">
    <text evidence="2">Belongs to the binding-protein-dependent transport system permease family. HisMQ subfamily.</text>
</comment>
<dbReference type="PROSITE" id="PS50928">
    <property type="entry name" value="ABC_TM1"/>
    <property type="match status" value="1"/>
</dbReference>
<feature type="transmembrane region" description="Helical" evidence="9">
    <location>
        <begin position="70"/>
        <end position="95"/>
    </location>
</feature>
<dbReference type="GO" id="GO:0006865">
    <property type="term" value="P:amino acid transport"/>
    <property type="evidence" value="ECO:0007669"/>
    <property type="project" value="UniProtKB-KW"/>
</dbReference>
<dbReference type="NCBIfam" id="TIGR01726">
    <property type="entry name" value="HEQRo_perm_3TM"/>
    <property type="match status" value="1"/>
</dbReference>
<evidence type="ECO:0000256" key="1">
    <source>
        <dbReference type="ARBA" id="ARBA00004429"/>
    </source>
</evidence>
<protein>
    <submittedName>
        <fullName evidence="11">Polar amino acid ABC transporter permease</fullName>
    </submittedName>
</protein>
<dbReference type="GO" id="GO:0043190">
    <property type="term" value="C:ATP-binding cassette (ABC) transporter complex"/>
    <property type="evidence" value="ECO:0007669"/>
    <property type="project" value="InterPro"/>
</dbReference>
<name>A0A327JW60_9HYPH</name>
<keyword evidence="7 9" id="KW-1133">Transmembrane helix</keyword>
<keyword evidence="4" id="KW-1003">Cell membrane</keyword>
<comment type="caution">
    <text evidence="11">The sequence shown here is derived from an EMBL/GenBank/DDBJ whole genome shotgun (WGS) entry which is preliminary data.</text>
</comment>
<dbReference type="InterPro" id="IPR000515">
    <property type="entry name" value="MetI-like"/>
</dbReference>
<dbReference type="RefSeq" id="WP_111432617.1">
    <property type="nucleotide sequence ID" value="NZ_JACIGG010000006.1"/>
</dbReference>
<evidence type="ECO:0000313" key="11">
    <source>
        <dbReference type="EMBL" id="RAI29826.1"/>
    </source>
</evidence>
<dbReference type="CDD" id="cd06261">
    <property type="entry name" value="TM_PBP2"/>
    <property type="match status" value="1"/>
</dbReference>
<dbReference type="SUPFAM" id="SSF161098">
    <property type="entry name" value="MetI-like"/>
    <property type="match status" value="1"/>
</dbReference>
<organism evidence="11 12">
    <name type="scientific">Rhodobium orientis</name>
    <dbReference type="NCBI Taxonomy" id="34017"/>
    <lineage>
        <taxon>Bacteria</taxon>
        <taxon>Pseudomonadati</taxon>
        <taxon>Pseudomonadota</taxon>
        <taxon>Alphaproteobacteria</taxon>
        <taxon>Hyphomicrobiales</taxon>
        <taxon>Rhodobiaceae</taxon>
        <taxon>Rhodobium</taxon>
    </lineage>
</organism>
<comment type="subcellular location">
    <subcellularLocation>
        <location evidence="1">Cell inner membrane</location>
        <topology evidence="1">Multi-pass membrane protein</topology>
    </subcellularLocation>
    <subcellularLocation>
        <location evidence="9">Cell membrane</location>
        <topology evidence="9">Multi-pass membrane protein</topology>
    </subcellularLocation>
</comment>
<dbReference type="EMBL" id="NPEV01000002">
    <property type="protein sequence ID" value="RAI29826.1"/>
    <property type="molecule type" value="Genomic_DNA"/>
</dbReference>
<keyword evidence="8 9" id="KW-0472">Membrane</keyword>
<keyword evidence="6" id="KW-0029">Amino-acid transport</keyword>
<evidence type="ECO:0000256" key="8">
    <source>
        <dbReference type="ARBA" id="ARBA00023136"/>
    </source>
</evidence>
<evidence type="ECO:0000256" key="9">
    <source>
        <dbReference type="RuleBase" id="RU363032"/>
    </source>
</evidence>
<dbReference type="OrthoDB" id="9814550at2"/>
<dbReference type="Proteomes" id="UP000249299">
    <property type="component" value="Unassembled WGS sequence"/>
</dbReference>
<evidence type="ECO:0000256" key="4">
    <source>
        <dbReference type="ARBA" id="ARBA00022475"/>
    </source>
</evidence>
<dbReference type="PANTHER" id="PTHR30614">
    <property type="entry name" value="MEMBRANE COMPONENT OF AMINO ACID ABC TRANSPORTER"/>
    <property type="match status" value="1"/>
</dbReference>
<dbReference type="GO" id="GO:0022857">
    <property type="term" value="F:transmembrane transporter activity"/>
    <property type="evidence" value="ECO:0007669"/>
    <property type="project" value="InterPro"/>
</dbReference>
<evidence type="ECO:0000256" key="5">
    <source>
        <dbReference type="ARBA" id="ARBA00022692"/>
    </source>
</evidence>
<keyword evidence="12" id="KW-1185">Reference proteome</keyword>
<sequence>MLDLFAPFFQRLYETTGVNFTPFYDPYDWGRLLEGMWVSVKLILAVIAVSMVIGVVGAGAQTSKLRIVRFLVAAYIEIFRNTPPIVQLLFFYFGLGAITPRVDMGGWYEPIIGSFGWAVIALGIFGGSYNVEIFRSGVDAVPETTKEAADALGFSDFKIFAYITLPLAFRFSLPALTNNVISLAKTSSLAYVIAVPEITYTLSNIWSDSVNVPEMMVLLFLYYIVLVAVIAWLMGWLERKLALPGYGQ</sequence>
<dbReference type="InterPro" id="IPR010065">
    <property type="entry name" value="AA_ABC_transptr_permease_3TM"/>
</dbReference>
<evidence type="ECO:0000256" key="2">
    <source>
        <dbReference type="ARBA" id="ARBA00010072"/>
    </source>
</evidence>
<gene>
    <name evidence="11" type="ORF">CH339_02070</name>
</gene>
<evidence type="ECO:0000313" key="12">
    <source>
        <dbReference type="Proteomes" id="UP000249299"/>
    </source>
</evidence>
<keyword evidence="3 9" id="KW-0813">Transport</keyword>
<feature type="transmembrane region" description="Helical" evidence="9">
    <location>
        <begin position="217"/>
        <end position="237"/>
    </location>
</feature>
<proteinExistence type="inferred from homology"/>
<dbReference type="Pfam" id="PF00528">
    <property type="entry name" value="BPD_transp_1"/>
    <property type="match status" value="1"/>
</dbReference>
<dbReference type="Gene3D" id="1.10.3720.10">
    <property type="entry name" value="MetI-like"/>
    <property type="match status" value="1"/>
</dbReference>
<keyword evidence="5 9" id="KW-0812">Transmembrane</keyword>
<evidence type="ECO:0000259" key="10">
    <source>
        <dbReference type="PROSITE" id="PS50928"/>
    </source>
</evidence>